<evidence type="ECO:0000256" key="5">
    <source>
        <dbReference type="ARBA" id="ARBA00022553"/>
    </source>
</evidence>
<dbReference type="FunFam" id="3.30.565.10:FF:000010">
    <property type="entry name" value="Sensor histidine kinase RcsC"/>
    <property type="match status" value="1"/>
</dbReference>
<dbReference type="Gene3D" id="1.10.287.130">
    <property type="match status" value="1"/>
</dbReference>
<accession>A0A285VRF6</accession>
<dbReference type="SMART" id="SM00448">
    <property type="entry name" value="REC"/>
    <property type="match status" value="1"/>
</dbReference>
<dbReference type="GO" id="GO:0005886">
    <property type="term" value="C:plasma membrane"/>
    <property type="evidence" value="ECO:0007669"/>
    <property type="project" value="UniProtKB-SubCell"/>
</dbReference>
<dbReference type="Gene3D" id="3.40.50.2300">
    <property type="match status" value="1"/>
</dbReference>
<evidence type="ECO:0000256" key="15">
    <source>
        <dbReference type="PROSITE-ProRule" id="PRU00169"/>
    </source>
</evidence>
<evidence type="ECO:0000256" key="6">
    <source>
        <dbReference type="ARBA" id="ARBA00022679"/>
    </source>
</evidence>
<keyword evidence="5 15" id="KW-0597">Phosphoprotein</keyword>
<evidence type="ECO:0000256" key="2">
    <source>
        <dbReference type="ARBA" id="ARBA00004651"/>
    </source>
</evidence>
<dbReference type="PROSITE" id="PS50109">
    <property type="entry name" value="HIS_KIN"/>
    <property type="match status" value="1"/>
</dbReference>
<dbReference type="Pfam" id="PF02518">
    <property type="entry name" value="HATPase_c"/>
    <property type="match status" value="1"/>
</dbReference>
<keyword evidence="11" id="KW-1133">Transmembrane helix</keyword>
<feature type="domain" description="Histidine kinase" evidence="17">
    <location>
        <begin position="281"/>
        <end position="502"/>
    </location>
</feature>
<keyword evidence="6" id="KW-0808">Transferase</keyword>
<name>A0A285VRF6_9GAMM</name>
<evidence type="ECO:0000259" key="17">
    <source>
        <dbReference type="PROSITE" id="PS50109"/>
    </source>
</evidence>
<evidence type="ECO:0000256" key="12">
    <source>
        <dbReference type="ARBA" id="ARBA00023012"/>
    </source>
</evidence>
<dbReference type="InterPro" id="IPR003660">
    <property type="entry name" value="HAMP_dom"/>
</dbReference>
<dbReference type="GO" id="GO:0000155">
    <property type="term" value="F:phosphorelay sensor kinase activity"/>
    <property type="evidence" value="ECO:0007669"/>
    <property type="project" value="InterPro"/>
</dbReference>
<keyword evidence="10" id="KW-0067">ATP-binding</keyword>
<dbReference type="InterPro" id="IPR003594">
    <property type="entry name" value="HATPase_dom"/>
</dbReference>
<evidence type="ECO:0000259" key="19">
    <source>
        <dbReference type="PROSITE" id="PS50885"/>
    </source>
</evidence>
<evidence type="ECO:0000256" key="4">
    <source>
        <dbReference type="ARBA" id="ARBA00022475"/>
    </source>
</evidence>
<dbReference type="SMART" id="SM00388">
    <property type="entry name" value="HisKA"/>
    <property type="match status" value="1"/>
</dbReference>
<dbReference type="SUPFAM" id="SSF47226">
    <property type="entry name" value="Histidine-containing phosphotransfer domain, HPT domain"/>
    <property type="match status" value="1"/>
</dbReference>
<dbReference type="EC" id="2.7.13.3" evidence="3"/>
<dbReference type="PANTHER" id="PTHR45339:SF1">
    <property type="entry name" value="HYBRID SIGNAL TRANSDUCTION HISTIDINE KINASE J"/>
    <property type="match status" value="1"/>
</dbReference>
<evidence type="ECO:0000313" key="21">
    <source>
        <dbReference type="EMBL" id="SOC56178.1"/>
    </source>
</evidence>
<dbReference type="InterPro" id="IPR008207">
    <property type="entry name" value="Sig_transdc_His_kin_Hpt_dom"/>
</dbReference>
<feature type="modified residue" description="Phosphohistidine" evidence="14">
    <location>
        <position position="860"/>
    </location>
</feature>
<evidence type="ECO:0000256" key="13">
    <source>
        <dbReference type="ARBA" id="ARBA00023136"/>
    </source>
</evidence>
<keyword evidence="4" id="KW-1003">Cell membrane</keyword>
<dbReference type="CDD" id="cd16922">
    <property type="entry name" value="HATPase_EvgS-ArcB-TorS-like"/>
    <property type="match status" value="1"/>
</dbReference>
<dbReference type="OrthoDB" id="9797243at2"/>
<feature type="modified residue" description="4-aspartylphosphate" evidence="15">
    <location>
        <position position="700"/>
    </location>
</feature>
<dbReference type="SUPFAM" id="SSF55874">
    <property type="entry name" value="ATPase domain of HSP90 chaperone/DNA topoisomerase II/histidine kinase"/>
    <property type="match status" value="1"/>
</dbReference>
<dbReference type="InterPro" id="IPR036890">
    <property type="entry name" value="HATPase_C_sf"/>
</dbReference>
<keyword evidence="13" id="KW-0472">Membrane</keyword>
<feature type="domain" description="HPt" evidence="20">
    <location>
        <begin position="821"/>
        <end position="910"/>
    </location>
</feature>
<dbReference type="FunFam" id="1.10.287.130:FF:000003">
    <property type="entry name" value="Histidine kinase"/>
    <property type="match status" value="1"/>
</dbReference>
<evidence type="ECO:0000313" key="22">
    <source>
        <dbReference type="Proteomes" id="UP000219023"/>
    </source>
</evidence>
<protein>
    <recommendedName>
        <fullName evidence="3">histidine kinase</fullName>
        <ecNumber evidence="3">2.7.13.3</ecNumber>
    </recommendedName>
</protein>
<dbReference type="RefSeq" id="WP_097023289.1">
    <property type="nucleotide sequence ID" value="NZ_OBQJ01000006.1"/>
</dbReference>
<evidence type="ECO:0000256" key="9">
    <source>
        <dbReference type="ARBA" id="ARBA00022777"/>
    </source>
</evidence>
<proteinExistence type="predicted"/>
<dbReference type="Proteomes" id="UP000219023">
    <property type="component" value="Unassembled WGS sequence"/>
</dbReference>
<dbReference type="PRINTS" id="PR00344">
    <property type="entry name" value="BCTRLSENSOR"/>
</dbReference>
<gene>
    <name evidence="21" type="ORF">SAMN05421509_106205</name>
</gene>
<dbReference type="InterPro" id="IPR036641">
    <property type="entry name" value="HPT_dom_sf"/>
</dbReference>
<dbReference type="InterPro" id="IPR005467">
    <property type="entry name" value="His_kinase_dom"/>
</dbReference>
<keyword evidence="12" id="KW-0902">Two-component regulatory system</keyword>
<feature type="domain" description="HAMP" evidence="19">
    <location>
        <begin position="182"/>
        <end position="234"/>
    </location>
</feature>
<dbReference type="Pfam" id="PF01627">
    <property type="entry name" value="Hpt"/>
    <property type="match status" value="1"/>
</dbReference>
<dbReference type="SUPFAM" id="SSF158472">
    <property type="entry name" value="HAMP domain-like"/>
    <property type="match status" value="1"/>
</dbReference>
<evidence type="ECO:0000256" key="8">
    <source>
        <dbReference type="ARBA" id="ARBA00022741"/>
    </source>
</evidence>
<dbReference type="AlphaFoldDB" id="A0A285VRF6"/>
<dbReference type="PROSITE" id="PS50110">
    <property type="entry name" value="RESPONSE_REGULATORY"/>
    <property type="match status" value="1"/>
</dbReference>
<evidence type="ECO:0000256" key="7">
    <source>
        <dbReference type="ARBA" id="ARBA00022692"/>
    </source>
</evidence>
<comment type="subcellular location">
    <subcellularLocation>
        <location evidence="2">Cell membrane</location>
        <topology evidence="2">Multi-pass membrane protein</topology>
    </subcellularLocation>
</comment>
<evidence type="ECO:0000256" key="11">
    <source>
        <dbReference type="ARBA" id="ARBA00022989"/>
    </source>
</evidence>
<dbReference type="Gene3D" id="3.30.565.10">
    <property type="entry name" value="Histidine kinase-like ATPase, C-terminal domain"/>
    <property type="match status" value="1"/>
</dbReference>
<evidence type="ECO:0000256" key="1">
    <source>
        <dbReference type="ARBA" id="ARBA00000085"/>
    </source>
</evidence>
<dbReference type="GO" id="GO:0005524">
    <property type="term" value="F:ATP binding"/>
    <property type="evidence" value="ECO:0007669"/>
    <property type="project" value="UniProtKB-KW"/>
</dbReference>
<evidence type="ECO:0000256" key="16">
    <source>
        <dbReference type="SAM" id="MobiDB-lite"/>
    </source>
</evidence>
<reference evidence="21 22" key="1">
    <citation type="submission" date="2017-08" db="EMBL/GenBank/DDBJ databases">
        <authorList>
            <person name="de Groot N.N."/>
        </authorList>
    </citation>
    <scope>NUCLEOTIDE SEQUENCE [LARGE SCALE GENOMIC DNA]</scope>
    <source>
        <strain evidence="21 22">USBA 855</strain>
    </source>
</reference>
<keyword evidence="7" id="KW-0812">Transmembrane</keyword>
<sequence>MSLRLRLLLLLLGLPLGVGIAYGTYDIYAGRQEARQALVTRIADVTTTLAPAFTLALDEARDEHLRQLAQRLLDIDEVDAVSIRDDDGEAVLSLGETQHAPDRPMPAQGTLQENAQRWRWLQPLGTVNTDQDASDEVTAYWLDVDLGTTALTLAFYRQLAGHGMAGLVLGLLLFLVVYPLSRRLTRPLQHQIDLLERLNGGDYSARLAPRGAHELATMGHQLNALGDHMMRLREDTQAQIDQTTFDLRESMETIEVKNIELDMAHRRALEANRIKSQFLANISHEIRTPLNGIIGFCKLLGRSALDSRQREWLEQVQTASDNLLSLISDVLDFSKIEAGKLELETVPVDMVTLVDEVLGLQAPNAQRKSLHLLSLVYDDVPDQLLGDPLRIKQVLTNLVNNAVKFTERGEIVVRVMLDDLSATSTKLRISVRDTGIGLDLASRERLFQAFSQGDASRSRKYGGTGLGLMISKRLVEQMGGEIDVESESGEGTTFTFSLTLIATQQRERLPELNLGGYRIGLFEAHSASRRAFTHLLERWDARVVSLPSRDACTTPPPEIDLLVLGLTQDDLRPRELTAWREVLDQCACPGLLLVNADPFELPDLTLPYGGEITTKPVSRRGLGNAINALLTSEREPASAVVEAPSSTLAGKVLVVDDTPSNRLLVKELLQDRGLTPLLAGSGEEALAMAHGESIALVLMDIQMPGMNGVDTMKALRALGGDWQRRPIVALTAHALEEERQQLLRDGMSDCLIKPIRESALDTLLERHLGETVETAASDTRPTALPSPSPDEAATQEAQGDTAGDELPVVDMQLGMRMAGGREALAHDMLTLLFEHLDESEQAIHAAWVAQDAEAFHEQVHRLNGACRYCGVPQLALLAETLETRFKAQGLEACEGLYTSLQTAITRLREWQAQHWQTEH</sequence>
<dbReference type="Gene3D" id="6.10.340.10">
    <property type="match status" value="1"/>
</dbReference>
<evidence type="ECO:0000259" key="20">
    <source>
        <dbReference type="PROSITE" id="PS50894"/>
    </source>
</evidence>
<keyword evidence="9 21" id="KW-0418">Kinase</keyword>
<feature type="region of interest" description="Disordered" evidence="16">
    <location>
        <begin position="771"/>
        <end position="804"/>
    </location>
</feature>
<evidence type="ECO:0000256" key="10">
    <source>
        <dbReference type="ARBA" id="ARBA00022840"/>
    </source>
</evidence>
<dbReference type="CDD" id="cd17546">
    <property type="entry name" value="REC_hyHK_CKI1_RcsC-like"/>
    <property type="match status" value="1"/>
</dbReference>
<dbReference type="PANTHER" id="PTHR45339">
    <property type="entry name" value="HYBRID SIGNAL TRANSDUCTION HISTIDINE KINASE J"/>
    <property type="match status" value="1"/>
</dbReference>
<feature type="domain" description="Response regulatory" evidence="18">
    <location>
        <begin position="651"/>
        <end position="768"/>
    </location>
</feature>
<dbReference type="Pfam" id="PF00672">
    <property type="entry name" value="HAMP"/>
    <property type="match status" value="1"/>
</dbReference>
<dbReference type="InterPro" id="IPR011006">
    <property type="entry name" value="CheY-like_superfamily"/>
</dbReference>
<dbReference type="EMBL" id="OBQJ01000006">
    <property type="protein sequence ID" value="SOC56178.1"/>
    <property type="molecule type" value="Genomic_DNA"/>
</dbReference>
<dbReference type="SMART" id="SM00387">
    <property type="entry name" value="HATPase_c"/>
    <property type="match status" value="1"/>
</dbReference>
<dbReference type="InterPro" id="IPR001789">
    <property type="entry name" value="Sig_transdc_resp-reg_receiver"/>
</dbReference>
<evidence type="ECO:0000259" key="18">
    <source>
        <dbReference type="PROSITE" id="PS50110"/>
    </source>
</evidence>
<dbReference type="SUPFAM" id="SSF52172">
    <property type="entry name" value="CheY-like"/>
    <property type="match status" value="1"/>
</dbReference>
<keyword evidence="8" id="KW-0547">Nucleotide-binding</keyword>
<dbReference type="PROSITE" id="PS50885">
    <property type="entry name" value="HAMP"/>
    <property type="match status" value="1"/>
</dbReference>
<evidence type="ECO:0000256" key="14">
    <source>
        <dbReference type="PROSITE-ProRule" id="PRU00110"/>
    </source>
</evidence>
<dbReference type="Pfam" id="PF00512">
    <property type="entry name" value="HisKA"/>
    <property type="match status" value="1"/>
</dbReference>
<dbReference type="Gene3D" id="1.20.120.160">
    <property type="entry name" value="HPT domain"/>
    <property type="match status" value="1"/>
</dbReference>
<dbReference type="CDD" id="cd00082">
    <property type="entry name" value="HisKA"/>
    <property type="match status" value="1"/>
</dbReference>
<evidence type="ECO:0000256" key="3">
    <source>
        <dbReference type="ARBA" id="ARBA00012438"/>
    </source>
</evidence>
<dbReference type="SUPFAM" id="SSF47384">
    <property type="entry name" value="Homodimeric domain of signal transducing histidine kinase"/>
    <property type="match status" value="1"/>
</dbReference>
<dbReference type="InterPro" id="IPR003661">
    <property type="entry name" value="HisK_dim/P_dom"/>
</dbReference>
<organism evidence="21 22">
    <name type="scientific">Chromohalobacter canadensis</name>
    <dbReference type="NCBI Taxonomy" id="141389"/>
    <lineage>
        <taxon>Bacteria</taxon>
        <taxon>Pseudomonadati</taxon>
        <taxon>Pseudomonadota</taxon>
        <taxon>Gammaproteobacteria</taxon>
        <taxon>Oceanospirillales</taxon>
        <taxon>Halomonadaceae</taxon>
        <taxon>Chromohalobacter</taxon>
    </lineage>
</organism>
<dbReference type="PROSITE" id="PS50894">
    <property type="entry name" value="HPT"/>
    <property type="match status" value="1"/>
</dbReference>
<dbReference type="Pfam" id="PF00072">
    <property type="entry name" value="Response_reg"/>
    <property type="match status" value="1"/>
</dbReference>
<dbReference type="InterPro" id="IPR036097">
    <property type="entry name" value="HisK_dim/P_sf"/>
</dbReference>
<dbReference type="InterPro" id="IPR004358">
    <property type="entry name" value="Sig_transdc_His_kin-like_C"/>
</dbReference>
<comment type="catalytic activity">
    <reaction evidence="1">
        <text>ATP + protein L-histidine = ADP + protein N-phospho-L-histidine.</text>
        <dbReference type="EC" id="2.7.13.3"/>
    </reaction>
</comment>